<evidence type="ECO:0000259" key="18">
    <source>
        <dbReference type="PROSITE" id="PS50113"/>
    </source>
</evidence>
<evidence type="ECO:0000256" key="9">
    <source>
        <dbReference type="ARBA" id="ARBA00022777"/>
    </source>
</evidence>
<keyword evidence="6" id="KW-0716">Sensory transduction</keyword>
<evidence type="ECO:0000259" key="17">
    <source>
        <dbReference type="PROSITE" id="PS50112"/>
    </source>
</evidence>
<evidence type="ECO:0000256" key="3">
    <source>
        <dbReference type="ARBA" id="ARBA00012513"/>
    </source>
</evidence>
<evidence type="ECO:0000256" key="4">
    <source>
        <dbReference type="ARBA" id="ARBA00022527"/>
    </source>
</evidence>
<keyword evidence="10 14" id="KW-0067">ATP-binding</keyword>
<organism evidence="19">
    <name type="scientific">Interfilum paradoxum</name>
    <dbReference type="NCBI Taxonomy" id="519231"/>
    <lineage>
        <taxon>Eukaryota</taxon>
        <taxon>Viridiplantae</taxon>
        <taxon>Streptophyta</taxon>
        <taxon>Klebsormidiophyceae</taxon>
        <taxon>Klebsormidiales</taxon>
        <taxon>Klebsormidiaceae</taxon>
        <taxon>Interfilum</taxon>
    </lineage>
</organism>
<evidence type="ECO:0000256" key="12">
    <source>
        <dbReference type="ARBA" id="ARBA00047899"/>
    </source>
</evidence>
<dbReference type="Pfam" id="PF00069">
    <property type="entry name" value="Pkinase"/>
    <property type="match status" value="1"/>
</dbReference>
<feature type="region of interest" description="Disordered" evidence="15">
    <location>
        <begin position="478"/>
        <end position="497"/>
    </location>
</feature>
<dbReference type="InterPro" id="IPR017441">
    <property type="entry name" value="Protein_kinase_ATP_BS"/>
</dbReference>
<dbReference type="EMBL" id="KJ195105">
    <property type="protein sequence ID" value="AHZ63906.1"/>
    <property type="molecule type" value="mRNA"/>
</dbReference>
<keyword evidence="9" id="KW-0418">Kinase</keyword>
<dbReference type="Pfam" id="PF13426">
    <property type="entry name" value="PAS_9"/>
    <property type="match status" value="2"/>
</dbReference>
<evidence type="ECO:0000259" key="16">
    <source>
        <dbReference type="PROSITE" id="PS50011"/>
    </source>
</evidence>
<keyword evidence="8 14" id="KW-0547">Nucleotide-binding</keyword>
<dbReference type="PROSITE" id="PS50113">
    <property type="entry name" value="PAC"/>
    <property type="match status" value="2"/>
</dbReference>
<dbReference type="InterPro" id="IPR000719">
    <property type="entry name" value="Prot_kinase_dom"/>
</dbReference>
<dbReference type="PANTHER" id="PTHR45637">
    <property type="entry name" value="FLIPPASE KINASE 1-RELATED"/>
    <property type="match status" value="1"/>
</dbReference>
<dbReference type="InterPro" id="IPR011009">
    <property type="entry name" value="Kinase-like_dom_sf"/>
</dbReference>
<feature type="region of interest" description="Disordered" evidence="15">
    <location>
        <begin position="1"/>
        <end position="40"/>
    </location>
</feature>
<dbReference type="Gene3D" id="1.10.510.10">
    <property type="entry name" value="Transferase(Phosphotransferase) domain 1"/>
    <property type="match status" value="1"/>
</dbReference>
<sequence>MAGQYIVDPALNGANRGPSADYSEDGGSKRSSGSTSTLPRISHDLKDALSTFKHTFVVADATKDMAIMYASAGFYDMTQYGPEDVIGKNCRFLQGPGTDQEEVARIRRAIKNGESHCGRLLNFKKDGTPFWNLLTLAPIKNEQGQVVKFIGMQVEVTQFTEGELEKAMRPNGMSTSLIKYDSRQKQGATESVLDIVDAVKNPSQKGQGPAPSPFQPGAGLASLLAAVPKSTPSADPSKDELATLYESEGGLADRKEGAGKRRTSGFMNLLKSGGKPLQADSPIATLTRPQSLNLSAELVPTQGTTPDAQGALNFGDDRAAEERKGLDLATTLERIQKNFVITDPRLPDNPIIFASDDFLTLTEYSREEILGRNCRFLQGPETDQKTVEEIRVAIREEKDITVQLLNYKKSGVPFWNMFHLQPVRDKRGELQYFIGVQLDASAWDSMGDQAPQAPPQTKAAQKSIVKDSALEAAAAVQELPDPGQRPEDVWAGHSKPVLTKPHKRDAEAWKAIKLIKQRDGRLGLRHFRPIRPLGSGDTGSVHLVELKGTKHLFAMKAMDKQVMVNRNKVHRAITERDILAALDHPFLPTLYASFQTATHVCLVTDYCPGGELYYLLEQQPQKRFSEEVVRFFAAEVLLALEYLHLQGVVYRDLKPENVLLQETGHILLTDFDLSFLTSSSPTMVRPPQTAGKKKRKQQNGFVRPELVAEPTTNSNSFVGTEEYIAPEIISGSGHSGSVDWWAFGIFIYEMLYGKTPFRGRNRQRTFTNILLKDLTFPPQPQVSLAARRFIRGLLERDPNKRLGAGKGATELKAHPFFEGLNWPLIRFDHPPNPEKPVQVSKVEVRESLDEKEELDWEEVDEQGHLMQEQIVPTSM</sequence>
<accession>A0A059UB53</accession>
<evidence type="ECO:0000256" key="14">
    <source>
        <dbReference type="PROSITE-ProRule" id="PRU10141"/>
    </source>
</evidence>
<dbReference type="CDD" id="cd05574">
    <property type="entry name" value="STKc_phototropin_like"/>
    <property type="match status" value="1"/>
</dbReference>
<evidence type="ECO:0000256" key="10">
    <source>
        <dbReference type="ARBA" id="ARBA00022840"/>
    </source>
</evidence>
<evidence type="ECO:0000256" key="2">
    <source>
        <dbReference type="ARBA" id="ARBA00009903"/>
    </source>
</evidence>
<dbReference type="CDD" id="cd00130">
    <property type="entry name" value="PAS"/>
    <property type="match status" value="2"/>
</dbReference>
<dbReference type="Gene3D" id="3.30.450.20">
    <property type="entry name" value="PAS domain"/>
    <property type="match status" value="2"/>
</dbReference>
<evidence type="ECO:0000256" key="13">
    <source>
        <dbReference type="ARBA" id="ARBA00048679"/>
    </source>
</evidence>
<dbReference type="SUPFAM" id="SSF56112">
    <property type="entry name" value="Protein kinase-like (PK-like)"/>
    <property type="match status" value="1"/>
</dbReference>
<dbReference type="GO" id="GO:0009882">
    <property type="term" value="F:blue light photoreceptor activity"/>
    <property type="evidence" value="ECO:0007669"/>
    <property type="project" value="UniProtKB-ARBA"/>
</dbReference>
<evidence type="ECO:0000256" key="15">
    <source>
        <dbReference type="SAM" id="MobiDB-lite"/>
    </source>
</evidence>
<dbReference type="EC" id="2.7.11.1" evidence="3"/>
<dbReference type="Gene3D" id="3.30.200.20">
    <property type="entry name" value="Phosphorylase Kinase, domain 1"/>
    <property type="match status" value="1"/>
</dbReference>
<dbReference type="SMART" id="SM00220">
    <property type="entry name" value="S_TKc"/>
    <property type="match status" value="1"/>
</dbReference>
<feature type="domain" description="Protein kinase" evidence="16">
    <location>
        <begin position="527"/>
        <end position="817"/>
    </location>
</feature>
<dbReference type="FunFam" id="3.30.450.20:FF:000135">
    <property type="entry name" value="Ptaureo1a lov2 domain"/>
    <property type="match status" value="1"/>
</dbReference>
<protein>
    <recommendedName>
        <fullName evidence="3">non-specific serine/threonine protein kinase</fullName>
        <ecNumber evidence="3">2.7.11.1</ecNumber>
    </recommendedName>
</protein>
<name>A0A059UB53_9VIRI</name>
<evidence type="ECO:0000256" key="6">
    <source>
        <dbReference type="ARBA" id="ARBA00022606"/>
    </source>
</evidence>
<dbReference type="FunFam" id="3.30.450.20:FF:000036">
    <property type="entry name" value="Putative LOV domain-containing protein"/>
    <property type="match status" value="1"/>
</dbReference>
<feature type="domain" description="PAC" evidence="18">
    <location>
        <begin position="114"/>
        <end position="168"/>
    </location>
</feature>
<dbReference type="InterPro" id="IPR000014">
    <property type="entry name" value="PAS"/>
</dbReference>
<dbReference type="SMART" id="SM00091">
    <property type="entry name" value="PAS"/>
    <property type="match status" value="2"/>
</dbReference>
<comment type="similarity">
    <text evidence="2">Belongs to the protein kinase superfamily. AGC Ser/Thr protein kinase family.</text>
</comment>
<keyword evidence="4" id="KW-0723">Serine/threonine-protein kinase</keyword>
<proteinExistence type="evidence at transcript level"/>
<dbReference type="PROSITE" id="PS00107">
    <property type="entry name" value="PROTEIN_KINASE_ATP"/>
    <property type="match status" value="1"/>
</dbReference>
<feature type="binding site" evidence="14">
    <location>
        <position position="556"/>
    </location>
    <ligand>
        <name>ATP</name>
        <dbReference type="ChEBI" id="CHEBI:30616"/>
    </ligand>
</feature>
<dbReference type="SUPFAM" id="SSF55785">
    <property type="entry name" value="PYP-like sensor domain (PAS domain)"/>
    <property type="match status" value="2"/>
</dbReference>
<evidence type="ECO:0000256" key="5">
    <source>
        <dbReference type="ARBA" id="ARBA00022543"/>
    </source>
</evidence>
<evidence type="ECO:0000256" key="8">
    <source>
        <dbReference type="ARBA" id="ARBA00022741"/>
    </source>
</evidence>
<evidence type="ECO:0000256" key="1">
    <source>
        <dbReference type="ARBA" id="ARBA00001917"/>
    </source>
</evidence>
<gene>
    <name evidence="19" type="primary">PHOT</name>
</gene>
<dbReference type="InterPro" id="IPR000700">
    <property type="entry name" value="PAS-assoc_C"/>
</dbReference>
<dbReference type="PROSITE" id="PS00108">
    <property type="entry name" value="PROTEIN_KINASE_ST"/>
    <property type="match status" value="1"/>
</dbReference>
<feature type="domain" description="PAC" evidence="18">
    <location>
        <begin position="398"/>
        <end position="452"/>
    </location>
</feature>
<dbReference type="GO" id="GO:0005524">
    <property type="term" value="F:ATP binding"/>
    <property type="evidence" value="ECO:0007669"/>
    <property type="project" value="UniProtKB-UniRule"/>
</dbReference>
<dbReference type="FunFam" id="3.30.200.20:FF:000133">
    <property type="entry name" value="LOV domain-containing protein"/>
    <property type="match status" value="1"/>
</dbReference>
<evidence type="ECO:0000313" key="19">
    <source>
        <dbReference type="EMBL" id="AHZ63906.1"/>
    </source>
</evidence>
<dbReference type="SMART" id="SM00086">
    <property type="entry name" value="PAC"/>
    <property type="match status" value="2"/>
</dbReference>
<dbReference type="AlphaFoldDB" id="A0A059UB53"/>
<dbReference type="InterPro" id="IPR008271">
    <property type="entry name" value="Ser/Thr_kinase_AS"/>
</dbReference>
<dbReference type="PROSITE" id="PS50112">
    <property type="entry name" value="PAS"/>
    <property type="match status" value="2"/>
</dbReference>
<feature type="domain" description="PAS" evidence="17">
    <location>
        <begin position="41"/>
        <end position="113"/>
    </location>
</feature>
<dbReference type="InterPro" id="IPR001610">
    <property type="entry name" value="PAC"/>
</dbReference>
<feature type="region of interest" description="Disordered" evidence="15">
    <location>
        <begin position="682"/>
        <end position="705"/>
    </location>
</feature>
<dbReference type="InterPro" id="IPR035965">
    <property type="entry name" value="PAS-like_dom_sf"/>
</dbReference>
<reference evidence="19" key="1">
    <citation type="journal article" date="2014" name="Proc. Natl. Acad. Sci. U.S.A.">
        <title>Horizontal transfer of an adaptive chimeric photoreceptor from bryophytes to ferns.</title>
        <authorList>
            <person name="Li F.W."/>
            <person name="Villarreal J.C."/>
            <person name="Kelly S."/>
            <person name="Rothfels C.J."/>
            <person name="Melkonian M."/>
            <person name="Frangedakis E."/>
            <person name="Ruhsam M."/>
            <person name="Sigel E.M."/>
            <person name="Der J.P."/>
            <person name="Pittermann J."/>
            <person name="Burge D.O."/>
            <person name="Pokorny L."/>
            <person name="Larsson A."/>
            <person name="Chen T."/>
            <person name="Weststrand S."/>
            <person name="Thomas P."/>
            <person name="Carpenter E."/>
            <person name="Zhang Y."/>
            <person name="Tian Z."/>
            <person name="Chen L."/>
            <person name="Yan Z."/>
            <person name="Zhu Y."/>
            <person name="Sun X."/>
            <person name="Wang J."/>
            <person name="Stevenson D.W."/>
            <person name="Crandall-Stotler B.J."/>
            <person name="Shaw A.J."/>
            <person name="Deyholos M.K."/>
            <person name="Soltis D.E."/>
            <person name="Graham S.W."/>
            <person name="Windham M.D."/>
            <person name="Langdale J.A."/>
            <person name="Wong G.K."/>
            <person name="Mathews S."/>
            <person name="Pryer K.M."/>
        </authorList>
    </citation>
    <scope>NUCLEOTIDE SEQUENCE</scope>
</reference>
<comment type="catalytic activity">
    <reaction evidence="12">
        <text>L-threonyl-[protein] + ATP = O-phospho-L-threonyl-[protein] + ADP + H(+)</text>
        <dbReference type="Rhea" id="RHEA:46608"/>
        <dbReference type="Rhea" id="RHEA-COMP:11060"/>
        <dbReference type="Rhea" id="RHEA-COMP:11605"/>
        <dbReference type="ChEBI" id="CHEBI:15378"/>
        <dbReference type="ChEBI" id="CHEBI:30013"/>
        <dbReference type="ChEBI" id="CHEBI:30616"/>
        <dbReference type="ChEBI" id="CHEBI:61977"/>
        <dbReference type="ChEBI" id="CHEBI:456216"/>
        <dbReference type="EC" id="2.7.11.1"/>
    </reaction>
</comment>
<dbReference type="GO" id="GO:0004674">
    <property type="term" value="F:protein serine/threonine kinase activity"/>
    <property type="evidence" value="ECO:0007669"/>
    <property type="project" value="UniProtKB-KW"/>
</dbReference>
<keyword evidence="5" id="KW-0157">Chromophore</keyword>
<keyword evidence="7" id="KW-0808">Transferase</keyword>
<evidence type="ECO:0000256" key="11">
    <source>
        <dbReference type="ARBA" id="ARBA00023170"/>
    </source>
</evidence>
<dbReference type="NCBIfam" id="TIGR00229">
    <property type="entry name" value="sensory_box"/>
    <property type="match status" value="2"/>
</dbReference>
<evidence type="ECO:0000256" key="7">
    <source>
        <dbReference type="ARBA" id="ARBA00022679"/>
    </source>
</evidence>
<reference evidence="19" key="2">
    <citation type="submission" date="2014-01" db="EMBL/GenBank/DDBJ databases">
        <authorList>
            <person name="Li F.-W."/>
        </authorList>
    </citation>
    <scope>NUCLEOTIDE SEQUENCE</scope>
</reference>
<dbReference type="PROSITE" id="PS50011">
    <property type="entry name" value="PROTEIN_KINASE_DOM"/>
    <property type="match status" value="1"/>
</dbReference>
<keyword evidence="11" id="KW-0675">Receptor</keyword>
<keyword evidence="5" id="KW-0600">Photoreceptor protein</keyword>
<comment type="cofactor">
    <cofactor evidence="1">
        <name>FMN</name>
        <dbReference type="ChEBI" id="CHEBI:58210"/>
    </cofactor>
</comment>
<feature type="domain" description="PAS" evidence="17">
    <location>
        <begin position="324"/>
        <end position="397"/>
    </location>
</feature>
<comment type="catalytic activity">
    <reaction evidence="13">
        <text>L-seryl-[protein] + ATP = O-phospho-L-seryl-[protein] + ADP + H(+)</text>
        <dbReference type="Rhea" id="RHEA:17989"/>
        <dbReference type="Rhea" id="RHEA-COMP:9863"/>
        <dbReference type="Rhea" id="RHEA-COMP:11604"/>
        <dbReference type="ChEBI" id="CHEBI:15378"/>
        <dbReference type="ChEBI" id="CHEBI:29999"/>
        <dbReference type="ChEBI" id="CHEBI:30616"/>
        <dbReference type="ChEBI" id="CHEBI:83421"/>
        <dbReference type="ChEBI" id="CHEBI:456216"/>
        <dbReference type="EC" id="2.7.11.1"/>
    </reaction>
</comment>